<evidence type="ECO:0000256" key="17">
    <source>
        <dbReference type="PIRSR" id="PIRSR601382-3"/>
    </source>
</evidence>
<dbReference type="EC" id="3.2.1.-" evidence="18"/>
<sequence>MLISGITQYGGITCSIMAILPTHHSRNFHPIPVNRSGLRLREKYVLMLIFIAFLFLCFGAFFFVPDLRDRTYLEDAYRRFVGGGGDIVPIKAPKTPIVKIADDFTPQVSEFSKPETSDTNRGETGQLSEMTTSKLSLTHKELIEMIRKDKEKFIKDQKAEEVAVRDARIEQLVNNSKVDDTGAKGITGGEPADERTRERRNFIKRMMEHAWNGYVKYAWGSNELRPISKSSHAASIFGASSSGATVVDALDTLYIMGMKDEFERARKWVAMSLSFNHASDVSVFETTIRFLGGLLSAYAFSGEEVFKVKAKEVGDKLLPAFNTPTGIPWAMVNFASGSGHNWGWASGGCSILAEFGTLHLEFVYLSKITGDPIYAKKVYRVREVLDQINKPNGLYPNYLNPRSGVWGSQHVSLGALGDSFYEYLIKSWVMSGKTDNVARRMYDKAVEAIERMLVQKSQPSNLTYIAEYKYGRLEHKMDHLACFTAGMFALGAKGSRSEKHFINLGAELANTCHESYRKTATGIGPEAFRFEGPHEAVGIRVNERYYILRPEVIEGYFYMWRFTHEPKYREWAWEAAQNIEKFCRVEAGYSGIRDVASTAVSHDDVQQSFFLAETLKYLYLIFSDDSLLPLDQWVFNTEAHPLPVIGKMQNR</sequence>
<accession>A0AAU9VUP2</accession>
<feature type="active site" evidence="15">
    <location>
        <position position="551"/>
    </location>
</feature>
<keyword evidence="10 18" id="KW-0326">Glycosidase</keyword>
<dbReference type="GO" id="GO:0005975">
    <property type="term" value="P:carbohydrate metabolic process"/>
    <property type="evidence" value="ECO:0007669"/>
    <property type="project" value="InterPro"/>
</dbReference>
<feature type="region of interest" description="Disordered" evidence="19">
    <location>
        <begin position="109"/>
        <end position="128"/>
    </location>
</feature>
<keyword evidence="6 16" id="KW-0106">Calcium</keyword>
<proteinExistence type="inferred from homology"/>
<evidence type="ECO:0000256" key="6">
    <source>
        <dbReference type="ARBA" id="ARBA00022837"/>
    </source>
</evidence>
<protein>
    <recommendedName>
        <fullName evidence="18">alpha-1,2-Mannosidase</fullName>
        <ecNumber evidence="18">3.2.1.-</ecNumber>
    </recommendedName>
</protein>
<dbReference type="PANTHER" id="PTHR11742:SF6">
    <property type="entry name" value="MANNOSYL-OLIGOSACCHARIDE ALPHA-1,2-MANNOSIDASE IA-RELATED"/>
    <property type="match status" value="1"/>
</dbReference>
<dbReference type="Pfam" id="PF01532">
    <property type="entry name" value="Glyco_hydro_47"/>
    <property type="match status" value="1"/>
</dbReference>
<evidence type="ECO:0000256" key="20">
    <source>
        <dbReference type="SAM" id="Phobius"/>
    </source>
</evidence>
<evidence type="ECO:0000256" key="3">
    <source>
        <dbReference type="ARBA" id="ARBA00007658"/>
    </source>
</evidence>
<dbReference type="AlphaFoldDB" id="A0AAU9VUP2"/>
<comment type="function">
    <text evidence="13">Involved in the maturation of Asn-linked oligosaccharides. Progressively trim alpha-1,2-linked mannose residues from Man(9)GlcNAc(2) to produce Man(5)GlcNAc(2).</text>
</comment>
<comment type="caution">
    <text evidence="21">The sequence shown here is derived from an EMBL/GenBank/DDBJ whole genome shotgun (WGS) entry which is preliminary data.</text>
</comment>
<keyword evidence="8 20" id="KW-0472">Membrane</keyword>
<evidence type="ECO:0000256" key="5">
    <source>
        <dbReference type="ARBA" id="ARBA00022801"/>
    </source>
</evidence>
<dbReference type="InterPro" id="IPR001382">
    <property type="entry name" value="Glyco_hydro_47"/>
</dbReference>
<reference evidence="21 22" key="1">
    <citation type="submission" date="2022-05" db="EMBL/GenBank/DDBJ databases">
        <authorList>
            <consortium name="Genoscope - CEA"/>
            <person name="William W."/>
        </authorList>
    </citation>
    <scope>NUCLEOTIDE SEQUENCE [LARGE SCALE GENOMIC DNA]</scope>
</reference>
<evidence type="ECO:0000256" key="19">
    <source>
        <dbReference type="SAM" id="MobiDB-lite"/>
    </source>
</evidence>
<evidence type="ECO:0000256" key="13">
    <source>
        <dbReference type="ARBA" id="ARBA00054774"/>
    </source>
</evidence>
<feature type="compositionally biased region" description="Basic and acidic residues" evidence="19">
    <location>
        <begin position="112"/>
        <end position="121"/>
    </location>
</feature>
<dbReference type="GO" id="GO:0004571">
    <property type="term" value="F:mannosyl-oligosaccharide 1,2-alpha-mannosidase activity"/>
    <property type="evidence" value="ECO:0007669"/>
    <property type="project" value="UniProtKB-EC"/>
</dbReference>
<evidence type="ECO:0000256" key="9">
    <source>
        <dbReference type="ARBA" id="ARBA00023157"/>
    </source>
</evidence>
<dbReference type="InterPro" id="IPR012341">
    <property type="entry name" value="6hp_glycosidase-like_sf"/>
</dbReference>
<gene>
    <name evidence="21" type="ORF">PMEA_00017212</name>
</gene>
<dbReference type="SUPFAM" id="SSF48225">
    <property type="entry name" value="Seven-hairpin glycosidases"/>
    <property type="match status" value="1"/>
</dbReference>
<keyword evidence="4 20" id="KW-0812">Transmembrane</keyword>
<dbReference type="GO" id="GO:0005783">
    <property type="term" value="C:endoplasmic reticulum"/>
    <property type="evidence" value="ECO:0007669"/>
    <property type="project" value="TreeGrafter"/>
</dbReference>
<evidence type="ECO:0000256" key="10">
    <source>
        <dbReference type="ARBA" id="ARBA00023295"/>
    </source>
</evidence>
<comment type="similarity">
    <text evidence="3 18">Belongs to the glycosyl hydrolase 47 family.</text>
</comment>
<evidence type="ECO:0000256" key="7">
    <source>
        <dbReference type="ARBA" id="ARBA00022968"/>
    </source>
</evidence>
<keyword evidence="5 18" id="KW-0378">Hydrolase</keyword>
<feature type="active site" description="Proton donor" evidence="15">
    <location>
        <position position="526"/>
    </location>
</feature>
<feature type="active site" description="Proton donor" evidence="15">
    <location>
        <position position="285"/>
    </location>
</feature>
<dbReference type="Proteomes" id="UP001159428">
    <property type="component" value="Unassembled WGS sequence"/>
</dbReference>
<feature type="disulfide bond" evidence="17">
    <location>
        <begin position="482"/>
        <end position="512"/>
    </location>
</feature>
<comment type="subcellular location">
    <subcellularLocation>
        <location evidence="14">Endomembrane system</location>
        <topology evidence="14">Single-pass type II membrane protein</topology>
    </subcellularLocation>
</comment>
<dbReference type="FunFam" id="1.50.10.10:FF:000002">
    <property type="entry name" value="alpha-1,2-Mannosidase"/>
    <property type="match status" value="1"/>
</dbReference>
<evidence type="ECO:0000313" key="22">
    <source>
        <dbReference type="Proteomes" id="UP001159428"/>
    </source>
</evidence>
<evidence type="ECO:0000256" key="8">
    <source>
        <dbReference type="ARBA" id="ARBA00023136"/>
    </source>
</evidence>
<dbReference type="PANTHER" id="PTHR11742">
    <property type="entry name" value="MANNOSYL-OLIGOSACCHARIDE ALPHA-1,2-MANNOSIDASE-RELATED"/>
    <property type="match status" value="1"/>
</dbReference>
<evidence type="ECO:0000256" key="16">
    <source>
        <dbReference type="PIRSR" id="PIRSR601382-2"/>
    </source>
</evidence>
<dbReference type="EMBL" id="CALNXJ010000003">
    <property type="protein sequence ID" value="CAH3035319.1"/>
    <property type="molecule type" value="Genomic_DNA"/>
</dbReference>
<evidence type="ECO:0000256" key="14">
    <source>
        <dbReference type="ARBA" id="ARBA00060399"/>
    </source>
</evidence>
<dbReference type="Gene3D" id="1.50.10.10">
    <property type="match status" value="1"/>
</dbReference>
<evidence type="ECO:0000256" key="4">
    <source>
        <dbReference type="ARBA" id="ARBA00022692"/>
    </source>
</evidence>
<evidence type="ECO:0000256" key="2">
    <source>
        <dbReference type="ARBA" id="ARBA00004922"/>
    </source>
</evidence>
<dbReference type="InterPro" id="IPR036026">
    <property type="entry name" value="Seven-hairpin_glycosidases"/>
</dbReference>
<comment type="catalytic activity">
    <reaction evidence="11">
        <text>N(4)-(alpha-D-Man-(1-&gt;2)-alpha-D-Man-(1-&gt;2)-alpha-D-Man-(1-&gt;3)-[alpha-D-Man-(1-&gt;3)-[alpha-D-Man-(1-&gt;2)-alpha-D-Man-(1-&gt;6)]-alpha-D-Man-(1-&gt;6)]-beta-D-Man-(1-&gt;4)-beta-D-GlcNAc-(1-&gt;4)-beta-D-GlcNAc)-L-asparaginyl-[protein] (N-glucan mannose isomer 8A1,2,3B1,3) + 3 H2O = N(4)-(alpha-D-Man-(1-&gt;3)-[alpha-D-Man-(1-&gt;3)-[alpha-D-Man-(1-&gt;6)]-alpha-D-Man-(1-&gt;6)]-beta-D-Man-(1-&gt;4)-beta-D-GlcNAc-(1-&gt;4)-beta-D-GlcNAc)-L-asparaginyl-[protein] (N-glucan mannose isomer 5A1,2) + 3 beta-D-mannose</text>
        <dbReference type="Rhea" id="RHEA:56028"/>
        <dbReference type="Rhea" id="RHEA-COMP:14358"/>
        <dbReference type="Rhea" id="RHEA-COMP:14367"/>
        <dbReference type="ChEBI" id="CHEBI:15377"/>
        <dbReference type="ChEBI" id="CHEBI:28563"/>
        <dbReference type="ChEBI" id="CHEBI:59087"/>
        <dbReference type="ChEBI" id="CHEBI:60628"/>
        <dbReference type="EC" id="3.2.1.113"/>
    </reaction>
</comment>
<feature type="transmembrane region" description="Helical" evidence="20">
    <location>
        <begin position="44"/>
        <end position="64"/>
    </location>
</feature>
<organism evidence="21 22">
    <name type="scientific">Pocillopora meandrina</name>
    <dbReference type="NCBI Taxonomy" id="46732"/>
    <lineage>
        <taxon>Eukaryota</taxon>
        <taxon>Metazoa</taxon>
        <taxon>Cnidaria</taxon>
        <taxon>Anthozoa</taxon>
        <taxon>Hexacorallia</taxon>
        <taxon>Scleractinia</taxon>
        <taxon>Astrocoeniina</taxon>
        <taxon>Pocilloporidae</taxon>
        <taxon>Pocillopora</taxon>
    </lineage>
</organism>
<keyword evidence="16" id="KW-0479">Metal-binding</keyword>
<evidence type="ECO:0000256" key="18">
    <source>
        <dbReference type="RuleBase" id="RU361193"/>
    </source>
</evidence>
<feature type="binding site" evidence="16">
    <location>
        <position position="637"/>
    </location>
    <ligand>
        <name>Ca(2+)</name>
        <dbReference type="ChEBI" id="CHEBI:29108"/>
    </ligand>
</feature>
<comment type="cofactor">
    <cofactor evidence="1 16">
        <name>Ca(2+)</name>
        <dbReference type="ChEBI" id="CHEBI:29108"/>
    </cofactor>
</comment>
<dbReference type="GO" id="GO:0005509">
    <property type="term" value="F:calcium ion binding"/>
    <property type="evidence" value="ECO:0007669"/>
    <property type="project" value="InterPro"/>
</dbReference>
<dbReference type="GO" id="GO:0000139">
    <property type="term" value="C:Golgi membrane"/>
    <property type="evidence" value="ECO:0007669"/>
    <property type="project" value="TreeGrafter"/>
</dbReference>
<evidence type="ECO:0000256" key="12">
    <source>
        <dbReference type="ARBA" id="ARBA00048605"/>
    </source>
</evidence>
<feature type="active site" evidence="15">
    <location>
        <position position="418"/>
    </location>
</feature>
<keyword evidence="7" id="KW-0735">Signal-anchor</keyword>
<comment type="pathway">
    <text evidence="2">Protein modification; protein glycosylation.</text>
</comment>
<comment type="catalytic activity">
    <reaction evidence="12">
        <text>N(4)-(alpha-D-Man-(1-&gt;2)-alpha-D-Man-(1-&gt;2)-alpha-D-Man-(1-&gt;3)-[alpha-D-Man-(1-&gt;2)-alpha-D-Man-(1-&gt;3)-[alpha-D-Man-(1-&gt;2)-alpha-D-Man-(1-&gt;6)]-alpha-D-Man-(1-&gt;6)]-beta-D-Man-(1-&gt;4)-beta-D-GlcNAc-(1-&gt;4)-beta-D-GlcNAc)-L-asparaginyl-[protein] (N-glucan mannose isomer 9A1,2,3B1,2,3) + 4 H2O = N(4)-(alpha-D-Man-(1-&gt;3)-[alpha-D-Man-(1-&gt;3)-[alpha-D-Man-(1-&gt;6)]-alpha-D-Man-(1-&gt;6)]-beta-D-Man-(1-&gt;4)-beta-D-GlcNAc-(1-&gt;4)-beta-D-GlcNAc)-L-asparaginyl-[protein] (N-glucan mannose isomer 5A1,2) + 4 beta-D-mannose</text>
        <dbReference type="Rhea" id="RHEA:56008"/>
        <dbReference type="Rhea" id="RHEA-COMP:14356"/>
        <dbReference type="Rhea" id="RHEA-COMP:14367"/>
        <dbReference type="ChEBI" id="CHEBI:15377"/>
        <dbReference type="ChEBI" id="CHEBI:28563"/>
        <dbReference type="ChEBI" id="CHEBI:59087"/>
        <dbReference type="ChEBI" id="CHEBI:139493"/>
        <dbReference type="EC" id="3.2.1.113"/>
    </reaction>
</comment>
<keyword evidence="20" id="KW-1133">Transmembrane helix</keyword>
<keyword evidence="9 17" id="KW-1015">Disulfide bond</keyword>
<dbReference type="InterPro" id="IPR050749">
    <property type="entry name" value="Glycosyl_Hydrolase_47"/>
</dbReference>
<evidence type="ECO:0000256" key="1">
    <source>
        <dbReference type="ARBA" id="ARBA00001913"/>
    </source>
</evidence>
<keyword evidence="22" id="KW-1185">Reference proteome</keyword>
<name>A0AAU9VUP2_9CNID</name>
<evidence type="ECO:0000256" key="15">
    <source>
        <dbReference type="PIRSR" id="PIRSR601382-1"/>
    </source>
</evidence>
<evidence type="ECO:0000313" key="21">
    <source>
        <dbReference type="EMBL" id="CAH3035319.1"/>
    </source>
</evidence>
<evidence type="ECO:0000256" key="11">
    <source>
        <dbReference type="ARBA" id="ARBA00047669"/>
    </source>
</evidence>
<dbReference type="PRINTS" id="PR00747">
    <property type="entry name" value="GLYHDRLASE47"/>
</dbReference>